<protein>
    <submittedName>
        <fullName evidence="9">12094_t:CDS:1</fullName>
    </submittedName>
</protein>
<comment type="similarity">
    <text evidence="2">Belongs to the steroid 5-alpha reductase family.</text>
</comment>
<dbReference type="PANTHER" id="PTHR10556:SF43">
    <property type="entry name" value="STEROID 5-ALPHA-REDUCTASE DET2"/>
    <property type="match status" value="1"/>
</dbReference>
<dbReference type="Pfam" id="PF02544">
    <property type="entry name" value="Steroid_dh"/>
    <property type="match status" value="2"/>
</dbReference>
<feature type="signal peptide" evidence="7">
    <location>
        <begin position="1"/>
        <end position="18"/>
    </location>
</feature>
<evidence type="ECO:0000256" key="3">
    <source>
        <dbReference type="ARBA" id="ARBA00022692"/>
    </source>
</evidence>
<dbReference type="AlphaFoldDB" id="A0A9N9HPI8"/>
<name>A0A9N9HPI8_9GLOM</name>
<comment type="subcellular location">
    <subcellularLocation>
        <location evidence="1">Membrane</location>
        <topology evidence="1">Multi-pass membrane protein</topology>
    </subcellularLocation>
</comment>
<dbReference type="GO" id="GO:0016020">
    <property type="term" value="C:membrane"/>
    <property type="evidence" value="ECO:0007669"/>
    <property type="project" value="UniProtKB-SubCell"/>
</dbReference>
<dbReference type="PROSITE" id="PS50244">
    <property type="entry name" value="S5A_REDUCTASE"/>
    <property type="match status" value="1"/>
</dbReference>
<accession>A0A9N9HPI8</accession>
<evidence type="ECO:0000256" key="6">
    <source>
        <dbReference type="SAM" id="Phobius"/>
    </source>
</evidence>
<dbReference type="PANTHER" id="PTHR10556">
    <property type="entry name" value="3-OXO-5-ALPHA-STEROID 4-DEHYDROGENASE"/>
    <property type="match status" value="1"/>
</dbReference>
<feature type="transmembrane region" description="Helical" evidence="6">
    <location>
        <begin position="66"/>
        <end position="85"/>
    </location>
</feature>
<dbReference type="Gene3D" id="1.20.120.1630">
    <property type="match status" value="1"/>
</dbReference>
<dbReference type="GO" id="GO:0006629">
    <property type="term" value="P:lipid metabolic process"/>
    <property type="evidence" value="ECO:0007669"/>
    <property type="project" value="InterPro"/>
</dbReference>
<feature type="domain" description="3-oxo-5-alpha-steroid 4-dehydrogenase C-terminal" evidence="8">
    <location>
        <begin position="68"/>
        <end position="139"/>
    </location>
</feature>
<dbReference type="GO" id="GO:0016627">
    <property type="term" value="F:oxidoreductase activity, acting on the CH-CH group of donors"/>
    <property type="evidence" value="ECO:0007669"/>
    <property type="project" value="InterPro"/>
</dbReference>
<keyword evidence="4 6" id="KW-1133">Transmembrane helix</keyword>
<evidence type="ECO:0000256" key="4">
    <source>
        <dbReference type="ARBA" id="ARBA00022989"/>
    </source>
</evidence>
<keyword evidence="7" id="KW-0732">Signal</keyword>
<evidence type="ECO:0000256" key="5">
    <source>
        <dbReference type="ARBA" id="ARBA00023136"/>
    </source>
</evidence>
<keyword evidence="5 6" id="KW-0472">Membrane</keyword>
<dbReference type="InterPro" id="IPR001104">
    <property type="entry name" value="3-oxo-5_a-steroid_4-DH_C"/>
</dbReference>
<dbReference type="EMBL" id="CAJVPQ010007666">
    <property type="protein sequence ID" value="CAG8699184.1"/>
    <property type="molecule type" value="Genomic_DNA"/>
</dbReference>
<feature type="transmembrane region" description="Helical" evidence="6">
    <location>
        <begin position="186"/>
        <end position="211"/>
    </location>
</feature>
<evidence type="ECO:0000256" key="1">
    <source>
        <dbReference type="ARBA" id="ARBA00004141"/>
    </source>
</evidence>
<gene>
    <name evidence="9" type="ORF">FCALED_LOCUS13388</name>
</gene>
<organism evidence="9 10">
    <name type="scientific">Funneliformis caledonium</name>
    <dbReference type="NCBI Taxonomy" id="1117310"/>
    <lineage>
        <taxon>Eukaryota</taxon>
        <taxon>Fungi</taxon>
        <taxon>Fungi incertae sedis</taxon>
        <taxon>Mucoromycota</taxon>
        <taxon>Glomeromycotina</taxon>
        <taxon>Glomeromycetes</taxon>
        <taxon>Glomerales</taxon>
        <taxon>Glomeraceae</taxon>
        <taxon>Funneliformis</taxon>
    </lineage>
</organism>
<comment type="caution">
    <text evidence="9">The sequence shown here is derived from an EMBL/GenBank/DDBJ whole genome shotgun (WGS) entry which is preliminary data.</text>
</comment>
<reference evidence="9" key="1">
    <citation type="submission" date="2021-06" db="EMBL/GenBank/DDBJ databases">
        <authorList>
            <person name="Kallberg Y."/>
            <person name="Tangrot J."/>
            <person name="Rosling A."/>
        </authorList>
    </citation>
    <scope>NUCLEOTIDE SEQUENCE</scope>
    <source>
        <strain evidence="9">UK204</strain>
    </source>
</reference>
<feature type="transmembrane region" description="Helical" evidence="6">
    <location>
        <begin position="106"/>
        <end position="122"/>
    </location>
</feature>
<dbReference type="OrthoDB" id="5788137at2759"/>
<keyword evidence="3 6" id="KW-0812">Transmembrane</keyword>
<keyword evidence="10" id="KW-1185">Reference proteome</keyword>
<sequence length="240" mass="28080">KLGWFIMELASPVTFLYSFLTPSPFDDNDESLIPSYTTTQKILASLYLIHYFNRTLIYTYRAPNVASIHLTTILSAVIFNVINGYSNGRWISVFGNYTEERCQEPLFILGVLIFFIGMWINIEHDNILFNLRKENTSKISSNEKSVIDSKLVDDFENNRKKTYFIPNEGLFNYVCCPNYLGEIIEWIGFAIACWYSLPALLFAIMTPANLFPRARKTFKWYNESFKEYPKNRKVIIPFVW</sequence>
<proteinExistence type="inferred from homology"/>
<evidence type="ECO:0000256" key="7">
    <source>
        <dbReference type="SAM" id="SignalP"/>
    </source>
</evidence>
<evidence type="ECO:0000313" key="9">
    <source>
        <dbReference type="EMBL" id="CAG8699184.1"/>
    </source>
</evidence>
<evidence type="ECO:0000259" key="8">
    <source>
        <dbReference type="Pfam" id="PF02544"/>
    </source>
</evidence>
<evidence type="ECO:0000256" key="2">
    <source>
        <dbReference type="ARBA" id="ARBA00007742"/>
    </source>
</evidence>
<feature type="non-terminal residue" evidence="9">
    <location>
        <position position="1"/>
    </location>
</feature>
<dbReference type="Proteomes" id="UP000789570">
    <property type="component" value="Unassembled WGS sequence"/>
</dbReference>
<dbReference type="InterPro" id="IPR039357">
    <property type="entry name" value="SRD5A/TECR"/>
</dbReference>
<evidence type="ECO:0000313" key="10">
    <source>
        <dbReference type="Proteomes" id="UP000789570"/>
    </source>
</evidence>
<feature type="domain" description="3-oxo-5-alpha-steroid 4-dehydrogenase C-terminal" evidence="8">
    <location>
        <begin position="148"/>
        <end position="240"/>
    </location>
</feature>
<feature type="chain" id="PRO_5040429724" evidence="7">
    <location>
        <begin position="19"/>
        <end position="240"/>
    </location>
</feature>